<comment type="caution">
    <text evidence="1">The sequence shown here is derived from an EMBL/GenBank/DDBJ whole genome shotgun (WGS) entry which is preliminary data.</text>
</comment>
<reference evidence="1 2" key="1">
    <citation type="submission" date="2017-12" db="EMBL/GenBank/DDBJ databases">
        <title>Gene loss provides genomic basis for host adaptation in cereal stripe rust fungi.</title>
        <authorList>
            <person name="Xia C."/>
        </authorList>
    </citation>
    <scope>NUCLEOTIDE SEQUENCE [LARGE SCALE GENOMIC DNA]</scope>
    <source>
        <strain evidence="1 2">93TX-2</strain>
    </source>
</reference>
<dbReference type="VEuPathDB" id="FungiDB:PSHT_02215"/>
<evidence type="ECO:0000313" key="1">
    <source>
        <dbReference type="EMBL" id="POW21522.1"/>
    </source>
</evidence>
<name>A0A2S4WID6_9BASI</name>
<proteinExistence type="predicted"/>
<dbReference type="AlphaFoldDB" id="A0A2S4WID6"/>
<sequence>MVVAWHQDEQAALPEVTAASVGQQIRQAQALQLLPPDNWARGVSQPTCVGWQTTQSRADWYTITVIIGMPL</sequence>
<accession>A0A2S4WID6</accession>
<protein>
    <submittedName>
        <fullName evidence="1">Uncharacterized protein</fullName>
    </submittedName>
</protein>
<reference evidence="2" key="3">
    <citation type="journal article" date="2018" name="Mol. Plant Microbe Interact.">
        <title>Genome sequence resources for the wheat stripe rust pathogen (Puccinia striiformis f. sp. tritici) and the barley stripe rust pathogen (Puccinia striiformis f. sp. hordei).</title>
        <authorList>
            <person name="Xia C."/>
            <person name="Wang M."/>
            <person name="Yin C."/>
            <person name="Cornejo O.E."/>
            <person name="Hulbert S.H."/>
            <person name="Chen X."/>
        </authorList>
    </citation>
    <scope>NUCLEOTIDE SEQUENCE [LARGE SCALE GENOMIC DNA]</scope>
    <source>
        <strain evidence="2">93TX-2</strain>
    </source>
</reference>
<organism evidence="1 2">
    <name type="scientific">Puccinia striiformis</name>
    <dbReference type="NCBI Taxonomy" id="27350"/>
    <lineage>
        <taxon>Eukaryota</taxon>
        <taxon>Fungi</taxon>
        <taxon>Dikarya</taxon>
        <taxon>Basidiomycota</taxon>
        <taxon>Pucciniomycotina</taxon>
        <taxon>Pucciniomycetes</taxon>
        <taxon>Pucciniales</taxon>
        <taxon>Pucciniaceae</taxon>
        <taxon>Puccinia</taxon>
    </lineage>
</organism>
<evidence type="ECO:0000313" key="2">
    <source>
        <dbReference type="Proteomes" id="UP000238274"/>
    </source>
</evidence>
<keyword evidence="2" id="KW-1185">Reference proteome</keyword>
<gene>
    <name evidence="1" type="ORF">PSHT_02215</name>
</gene>
<dbReference type="EMBL" id="PKSM01000019">
    <property type="protein sequence ID" value="POW21522.1"/>
    <property type="molecule type" value="Genomic_DNA"/>
</dbReference>
<reference evidence="2" key="2">
    <citation type="journal article" date="2018" name="BMC Genomics">
        <title>Genomic insights into host adaptation between the wheat stripe rust pathogen (Puccinia striiformis f. sp. tritici) and the barley stripe rust pathogen (Puccinia striiformis f. sp. hordei).</title>
        <authorList>
            <person name="Xia C."/>
            <person name="Wang M."/>
            <person name="Yin C."/>
            <person name="Cornejo O.E."/>
            <person name="Hulbert S.H."/>
            <person name="Chen X."/>
        </authorList>
    </citation>
    <scope>NUCLEOTIDE SEQUENCE [LARGE SCALE GENOMIC DNA]</scope>
    <source>
        <strain evidence="2">93TX-2</strain>
    </source>
</reference>
<dbReference type="Proteomes" id="UP000238274">
    <property type="component" value="Unassembled WGS sequence"/>
</dbReference>